<dbReference type="RefSeq" id="WP_202344785.1">
    <property type="nucleotide sequence ID" value="NZ_BAAAPI010000006.1"/>
</dbReference>
<keyword evidence="2" id="KW-1185">Reference proteome</keyword>
<name>A0ABS1SG60_9MICO</name>
<evidence type="ECO:0000313" key="2">
    <source>
        <dbReference type="Proteomes" id="UP001645859"/>
    </source>
</evidence>
<comment type="caution">
    <text evidence="1">The sequence shown here is derived from an EMBL/GenBank/DDBJ whole genome shotgun (WGS) entry which is preliminary data.</text>
</comment>
<evidence type="ECO:0000313" key="1">
    <source>
        <dbReference type="EMBL" id="MBL3679525.1"/>
    </source>
</evidence>
<dbReference type="EMBL" id="QYAC01000004">
    <property type="protein sequence ID" value="MBL3679525.1"/>
    <property type="molecule type" value="Genomic_DNA"/>
</dbReference>
<protein>
    <submittedName>
        <fullName evidence="1">Uncharacterized protein</fullName>
    </submittedName>
</protein>
<sequence>MIPSKGLREIVLESVAISISRCWPARGVAEPPAVVEELLAGWSQTLAGWGAGGQVELRGQLRATAWVLADERDAKAELRGRRVQTEVVPGDIEWERDALRLWTEEHAAADYDSAEPFPEHRADGWRDENFTLEHWKLAMRDERQKYEQQCAGAGEHELRTLRQVTADVAFVYRARHEHAARRAADQCVGALYAARAADGNEPYGGREAWRVIVRALQQRLGLLLSWRYV</sequence>
<accession>A0ABS1SG60</accession>
<reference evidence="1 2" key="1">
    <citation type="submission" date="2018-09" db="EMBL/GenBank/DDBJ databases">
        <title>Comparative genomics of Leucobacter spp.</title>
        <authorList>
            <person name="Reis A.C."/>
            <person name="Kolvenbach B.A."/>
            <person name="Corvini P.F.X."/>
            <person name="Nunes O.C."/>
        </authorList>
    </citation>
    <scope>NUCLEOTIDE SEQUENCE [LARGE SCALE GENOMIC DNA]</scope>
    <source>
        <strain evidence="1 2">TAN 31504</strain>
    </source>
</reference>
<organism evidence="1 2">
    <name type="scientific">Leucobacter chromiireducens subsp. solipictus</name>
    <dbReference type="NCBI Taxonomy" id="398235"/>
    <lineage>
        <taxon>Bacteria</taxon>
        <taxon>Bacillati</taxon>
        <taxon>Actinomycetota</taxon>
        <taxon>Actinomycetes</taxon>
        <taxon>Micrococcales</taxon>
        <taxon>Microbacteriaceae</taxon>
        <taxon>Leucobacter</taxon>
    </lineage>
</organism>
<proteinExistence type="predicted"/>
<dbReference type="Proteomes" id="UP001645859">
    <property type="component" value="Unassembled WGS sequence"/>
</dbReference>
<gene>
    <name evidence="1" type="ORF">D3230_09525</name>
</gene>